<dbReference type="Pfam" id="PF12790">
    <property type="entry name" value="T6SS-SciN"/>
    <property type="match status" value="1"/>
</dbReference>
<gene>
    <name evidence="1" type="primary">tssJ</name>
    <name evidence="1" type="ORF">KJ970_14900</name>
</gene>
<dbReference type="AlphaFoldDB" id="A0A948RWB5"/>
<keyword evidence="1" id="KW-0449">Lipoprotein</keyword>
<dbReference type="Proteomes" id="UP000777784">
    <property type="component" value="Unassembled WGS sequence"/>
</dbReference>
<dbReference type="Gene3D" id="2.60.40.4150">
    <property type="entry name" value="Type VI secretion system, lipoprotein SciN"/>
    <property type="match status" value="1"/>
</dbReference>
<sequence length="157" mass="17323">MKRRDLVLKFVVGLLMAGVVFSGCGIFGGKTQSRELVLILNGTDMLNSCGEEVANTLPIRIFQLSGDSQISIASLQGLWWDPEKELGDEFVDQLEMILEPSQRIPMNLKPADGASIIAVVGNFCQTEGSCWKWVSPIDKISSPQALTFDKFCIREAR</sequence>
<evidence type="ECO:0000313" key="2">
    <source>
        <dbReference type="Proteomes" id="UP000777784"/>
    </source>
</evidence>
<dbReference type="NCBIfam" id="TIGR03352">
    <property type="entry name" value="VI_chp_3"/>
    <property type="match status" value="1"/>
</dbReference>
<proteinExistence type="predicted"/>
<dbReference type="PANTHER" id="PTHR37625:SF4">
    <property type="entry name" value="OUTER MEMBRANE LIPOPROTEIN"/>
    <property type="match status" value="1"/>
</dbReference>
<dbReference type="PROSITE" id="PS51257">
    <property type="entry name" value="PROKAR_LIPOPROTEIN"/>
    <property type="match status" value="1"/>
</dbReference>
<accession>A0A948RWB5</accession>
<dbReference type="InterPro" id="IPR017734">
    <property type="entry name" value="T6SS_SciN"/>
</dbReference>
<reference evidence="1" key="1">
    <citation type="submission" date="2021-05" db="EMBL/GenBank/DDBJ databases">
        <title>Energy efficiency and biological interactions define the core microbiome of deep oligotrophic groundwater.</title>
        <authorList>
            <person name="Mehrshad M."/>
            <person name="Lopez-Fernandez M."/>
            <person name="Bell E."/>
            <person name="Bernier-Latmani R."/>
            <person name="Bertilsson S."/>
            <person name="Dopson M."/>
        </authorList>
    </citation>
    <scope>NUCLEOTIDE SEQUENCE</scope>
    <source>
        <strain evidence="1">Modern_marine.mb.64</strain>
    </source>
</reference>
<dbReference type="InterPro" id="IPR038706">
    <property type="entry name" value="Type_VI_SciN-like_sf"/>
</dbReference>
<dbReference type="PANTHER" id="PTHR37625">
    <property type="entry name" value="OUTER MEMBRANE LIPOPROTEIN-RELATED"/>
    <property type="match status" value="1"/>
</dbReference>
<comment type="caution">
    <text evidence="1">The sequence shown here is derived from an EMBL/GenBank/DDBJ whole genome shotgun (WGS) entry which is preliminary data.</text>
</comment>
<evidence type="ECO:0000313" key="1">
    <source>
        <dbReference type="EMBL" id="MBU2692208.1"/>
    </source>
</evidence>
<organism evidence="1 2">
    <name type="scientific">Eiseniibacteriota bacterium</name>
    <dbReference type="NCBI Taxonomy" id="2212470"/>
    <lineage>
        <taxon>Bacteria</taxon>
        <taxon>Candidatus Eiseniibacteriota</taxon>
    </lineage>
</organism>
<name>A0A948RWB5_UNCEI</name>
<dbReference type="EMBL" id="JAHJDP010000087">
    <property type="protein sequence ID" value="MBU2692208.1"/>
    <property type="molecule type" value="Genomic_DNA"/>
</dbReference>
<protein>
    <submittedName>
        <fullName evidence="1">Type VI secretion system lipoprotein TssJ</fullName>
    </submittedName>
</protein>